<dbReference type="InterPro" id="IPR053790">
    <property type="entry name" value="P5CR-like_CS"/>
</dbReference>
<evidence type="ECO:0000256" key="1">
    <source>
        <dbReference type="ARBA" id="ARBA00005525"/>
    </source>
</evidence>
<dbReference type="Gene3D" id="3.40.50.720">
    <property type="entry name" value="NAD(P)-binding Rossmann-like Domain"/>
    <property type="match status" value="1"/>
</dbReference>
<reference evidence="7 8" key="1">
    <citation type="submission" date="2023-06" db="EMBL/GenBank/DDBJ databases">
        <title>Five Gram-positive bacteria isolated from mangrove sediments in Shenzhen, Guangdong, China.</title>
        <authorList>
            <person name="Yu S."/>
            <person name="Zheng W."/>
            <person name="Huang Y."/>
        </authorList>
    </citation>
    <scope>NUCLEOTIDE SEQUENCE [LARGE SCALE GENOMIC DNA]</scope>
    <source>
        <strain evidence="7 8">SaN35-3</strain>
    </source>
</reference>
<evidence type="ECO:0000259" key="5">
    <source>
        <dbReference type="Pfam" id="PF03807"/>
    </source>
</evidence>
<dbReference type="Pfam" id="PF14748">
    <property type="entry name" value="P5CR_dimer"/>
    <property type="match status" value="1"/>
</dbReference>
<dbReference type="EC" id="1.5.1.2" evidence="2 3"/>
<accession>A0ABY9K236</accession>
<evidence type="ECO:0000256" key="3">
    <source>
        <dbReference type="NCBIfam" id="TIGR00112"/>
    </source>
</evidence>
<dbReference type="NCBIfam" id="TIGR00112">
    <property type="entry name" value="proC"/>
    <property type="match status" value="1"/>
</dbReference>
<dbReference type="SUPFAM" id="SSF48179">
    <property type="entry name" value="6-phosphogluconate dehydrogenase C-terminal domain-like"/>
    <property type="match status" value="1"/>
</dbReference>
<dbReference type="PIRSF" id="PIRSF000193">
    <property type="entry name" value="Pyrrol-5-carb_rd"/>
    <property type="match status" value="1"/>
</dbReference>
<organism evidence="7 8">
    <name type="scientific">Bacillus carboniphilus</name>
    <dbReference type="NCBI Taxonomy" id="86663"/>
    <lineage>
        <taxon>Bacteria</taxon>
        <taxon>Bacillati</taxon>
        <taxon>Bacillota</taxon>
        <taxon>Bacilli</taxon>
        <taxon>Bacillales</taxon>
        <taxon>Bacillaceae</taxon>
        <taxon>Bacillus</taxon>
    </lineage>
</organism>
<dbReference type="GO" id="GO:0004735">
    <property type="term" value="F:pyrroline-5-carboxylate reductase activity"/>
    <property type="evidence" value="ECO:0007669"/>
    <property type="project" value="UniProtKB-EC"/>
</dbReference>
<dbReference type="Proteomes" id="UP001197974">
    <property type="component" value="Chromosome"/>
</dbReference>
<name>A0ABY9K236_9BACI</name>
<keyword evidence="2 4" id="KW-0028">Amino-acid biosynthesis</keyword>
<keyword evidence="8" id="KW-1185">Reference proteome</keyword>
<dbReference type="InterPro" id="IPR028939">
    <property type="entry name" value="P5C_Rdtase_cat_N"/>
</dbReference>
<dbReference type="InterPro" id="IPR008927">
    <property type="entry name" value="6-PGluconate_DH-like_C_sf"/>
</dbReference>
<evidence type="ECO:0000313" key="8">
    <source>
        <dbReference type="Proteomes" id="UP001197974"/>
    </source>
</evidence>
<feature type="domain" description="Pyrroline-5-carboxylate reductase dimerisation" evidence="6">
    <location>
        <begin position="160"/>
        <end position="262"/>
    </location>
</feature>
<feature type="domain" description="Pyrroline-5-carboxylate reductase catalytic N-terminal" evidence="5">
    <location>
        <begin position="5"/>
        <end position="95"/>
    </location>
</feature>
<evidence type="ECO:0000259" key="6">
    <source>
        <dbReference type="Pfam" id="PF14748"/>
    </source>
</evidence>
<protein>
    <recommendedName>
        <fullName evidence="2 3">Pyrroline-5-carboxylate reductase</fullName>
        <shortName evidence="2">P5C reductase</shortName>
        <shortName evidence="2">P5CR</shortName>
        <ecNumber evidence="2 3">1.5.1.2</ecNumber>
    </recommendedName>
    <alternativeName>
        <fullName evidence="2">PCA reductase</fullName>
    </alternativeName>
</protein>
<proteinExistence type="inferred from homology"/>
<dbReference type="PROSITE" id="PS00521">
    <property type="entry name" value="P5CR"/>
    <property type="match status" value="1"/>
</dbReference>
<dbReference type="InterPro" id="IPR036291">
    <property type="entry name" value="NAD(P)-bd_dom_sf"/>
</dbReference>
<dbReference type="PANTHER" id="PTHR11645:SF49">
    <property type="entry name" value="PYRROLINE-5-CARBOXYLATE REDUCTASE 1"/>
    <property type="match status" value="1"/>
</dbReference>
<comment type="similarity">
    <text evidence="1 2 4">Belongs to the pyrroline-5-carboxylate reductase family.</text>
</comment>
<evidence type="ECO:0000256" key="4">
    <source>
        <dbReference type="RuleBase" id="RU003903"/>
    </source>
</evidence>
<keyword evidence="2 4" id="KW-0560">Oxidoreductase</keyword>
<keyword evidence="2" id="KW-0963">Cytoplasm</keyword>
<dbReference type="InterPro" id="IPR000304">
    <property type="entry name" value="Pyrroline-COOH_reductase"/>
</dbReference>
<dbReference type="PANTHER" id="PTHR11645">
    <property type="entry name" value="PYRROLINE-5-CARBOXYLATE REDUCTASE"/>
    <property type="match status" value="1"/>
</dbReference>
<comment type="pathway">
    <text evidence="2 4">Amino-acid biosynthesis; L-proline biosynthesis; L-proline from L-glutamate 5-semialdehyde: step 1/1.</text>
</comment>
<comment type="subcellular location">
    <subcellularLocation>
        <location evidence="2">Cytoplasm</location>
    </subcellularLocation>
</comment>
<comment type="catalytic activity">
    <reaction evidence="2">
        <text>L-proline + NAD(+) = (S)-1-pyrroline-5-carboxylate + NADH + 2 H(+)</text>
        <dbReference type="Rhea" id="RHEA:14105"/>
        <dbReference type="ChEBI" id="CHEBI:15378"/>
        <dbReference type="ChEBI" id="CHEBI:17388"/>
        <dbReference type="ChEBI" id="CHEBI:57540"/>
        <dbReference type="ChEBI" id="CHEBI:57945"/>
        <dbReference type="ChEBI" id="CHEBI:60039"/>
        <dbReference type="EC" id="1.5.1.2"/>
    </reaction>
</comment>
<comment type="catalytic activity">
    <reaction evidence="2 4">
        <text>L-proline + NADP(+) = (S)-1-pyrroline-5-carboxylate + NADPH + 2 H(+)</text>
        <dbReference type="Rhea" id="RHEA:14109"/>
        <dbReference type="ChEBI" id="CHEBI:15378"/>
        <dbReference type="ChEBI" id="CHEBI:17388"/>
        <dbReference type="ChEBI" id="CHEBI:57783"/>
        <dbReference type="ChEBI" id="CHEBI:58349"/>
        <dbReference type="ChEBI" id="CHEBI:60039"/>
        <dbReference type="EC" id="1.5.1.2"/>
    </reaction>
</comment>
<gene>
    <name evidence="2 7" type="primary">proC</name>
    <name evidence="7" type="ORF">LC087_07195</name>
</gene>
<sequence>MKKTKILFCGAGRMATAIISRLYMNTSFEIVVTNRTDKERLDWLEKEYNVQSVSHWKEAIHDSDVIILAIPPDIHNEVLSEMNSYINGQLIVTVAGGFGVKALEKALPEKTPAAWVMPNTAAKLGESITLYTCGDDVSLKERKILKDILSSIGEYEEFSEEQVKNLTAITGSAPAFVYYFAEALVESAMSYGVEKDKAEKLVAQMIHGSSLMLKKELNPVMLRDQVSSPGGSTSAGIDSLQNDLYKSIVHRAITETTRKAKKIDKDEK</sequence>
<keyword evidence="2 4" id="KW-0521">NADP</keyword>
<dbReference type="SUPFAM" id="SSF51735">
    <property type="entry name" value="NAD(P)-binding Rossmann-fold domains"/>
    <property type="match status" value="1"/>
</dbReference>
<dbReference type="Gene3D" id="1.10.3730.10">
    <property type="entry name" value="ProC C-terminal domain-like"/>
    <property type="match status" value="1"/>
</dbReference>
<dbReference type="EMBL" id="CP129013">
    <property type="protein sequence ID" value="WLR43895.1"/>
    <property type="molecule type" value="Genomic_DNA"/>
</dbReference>
<keyword evidence="2 4" id="KW-0641">Proline biosynthesis</keyword>
<dbReference type="Pfam" id="PF03807">
    <property type="entry name" value="F420_oxidored"/>
    <property type="match status" value="1"/>
</dbReference>
<dbReference type="HAMAP" id="MF_01925">
    <property type="entry name" value="P5C_reductase"/>
    <property type="match status" value="1"/>
</dbReference>
<dbReference type="RefSeq" id="WP_226539997.1">
    <property type="nucleotide sequence ID" value="NZ_CP129013.1"/>
</dbReference>
<comment type="function">
    <text evidence="2">Catalyzes the reduction of 1-pyrroline-5-carboxylate (PCA) to L-proline.</text>
</comment>
<dbReference type="InterPro" id="IPR029036">
    <property type="entry name" value="P5CR_dimer"/>
</dbReference>
<evidence type="ECO:0000256" key="2">
    <source>
        <dbReference type="HAMAP-Rule" id="MF_01925"/>
    </source>
</evidence>
<evidence type="ECO:0000313" key="7">
    <source>
        <dbReference type="EMBL" id="WLR43895.1"/>
    </source>
</evidence>